<evidence type="ECO:0000313" key="1">
    <source>
        <dbReference type="EMBL" id="KAK8780960.1"/>
    </source>
</evidence>
<organism evidence="1 2">
    <name type="scientific">Amblyomma americanum</name>
    <name type="common">Lone star tick</name>
    <dbReference type="NCBI Taxonomy" id="6943"/>
    <lineage>
        <taxon>Eukaryota</taxon>
        <taxon>Metazoa</taxon>
        <taxon>Ecdysozoa</taxon>
        <taxon>Arthropoda</taxon>
        <taxon>Chelicerata</taxon>
        <taxon>Arachnida</taxon>
        <taxon>Acari</taxon>
        <taxon>Parasitiformes</taxon>
        <taxon>Ixodida</taxon>
        <taxon>Ixodoidea</taxon>
        <taxon>Ixodidae</taxon>
        <taxon>Amblyomminae</taxon>
        <taxon>Amblyomma</taxon>
    </lineage>
</organism>
<gene>
    <name evidence="1" type="ORF">V5799_017700</name>
</gene>
<proteinExistence type="predicted"/>
<dbReference type="EMBL" id="JARKHS020008220">
    <property type="protein sequence ID" value="KAK8780960.1"/>
    <property type="molecule type" value="Genomic_DNA"/>
</dbReference>
<evidence type="ECO:0000313" key="2">
    <source>
        <dbReference type="Proteomes" id="UP001321473"/>
    </source>
</evidence>
<name>A0AAQ4F1F3_AMBAM</name>
<dbReference type="AlphaFoldDB" id="A0AAQ4F1F3"/>
<keyword evidence="2" id="KW-1185">Reference proteome</keyword>
<reference evidence="1 2" key="1">
    <citation type="journal article" date="2023" name="Arcadia Sci">
        <title>De novo assembly of a long-read Amblyomma americanum tick genome.</title>
        <authorList>
            <person name="Chou S."/>
            <person name="Poskanzer K.E."/>
            <person name="Rollins M."/>
            <person name="Thuy-Boun P.S."/>
        </authorList>
    </citation>
    <scope>NUCLEOTIDE SEQUENCE [LARGE SCALE GENOMIC DNA]</scope>
    <source>
        <strain evidence="1">F_SG_1</strain>
        <tissue evidence="1">Salivary glands</tissue>
    </source>
</reference>
<comment type="caution">
    <text evidence="1">The sequence shown here is derived from an EMBL/GenBank/DDBJ whole genome shotgun (WGS) entry which is preliminary data.</text>
</comment>
<accession>A0AAQ4F1F3</accession>
<protein>
    <submittedName>
        <fullName evidence="1">Uncharacterized protein</fullName>
    </submittedName>
</protein>
<dbReference type="Proteomes" id="UP001321473">
    <property type="component" value="Unassembled WGS sequence"/>
</dbReference>
<sequence length="74" mass="7858">MASFTGNLTEPFAPSNVTLGQALCDLAKKPVSGGLVKLAATVCEQDAREIGLKQTQKLCCDKAFKWEPCGGRSQ</sequence>